<keyword evidence="7" id="KW-0560">Oxidoreductase</keyword>
<keyword evidence="3 6" id="KW-0479">Metal-binding</keyword>
<dbReference type="SUPFAM" id="SSF48264">
    <property type="entry name" value="Cytochrome P450"/>
    <property type="match status" value="1"/>
</dbReference>
<dbReference type="GO" id="GO:0046872">
    <property type="term" value="F:metal ion binding"/>
    <property type="evidence" value="ECO:0007669"/>
    <property type="project" value="UniProtKB-KW"/>
</dbReference>
<dbReference type="InterPro" id="IPR001128">
    <property type="entry name" value="Cyt_P450"/>
</dbReference>
<protein>
    <recommendedName>
        <fullName evidence="10">Cytochrome P450</fullName>
    </recommendedName>
</protein>
<evidence type="ECO:0000256" key="3">
    <source>
        <dbReference type="ARBA" id="ARBA00022723"/>
    </source>
</evidence>
<evidence type="ECO:0008006" key="10">
    <source>
        <dbReference type="Google" id="ProtNLM"/>
    </source>
</evidence>
<dbReference type="PANTHER" id="PTHR24298:SF389">
    <property type="entry name" value="OS04G0128400 PROTEIN"/>
    <property type="match status" value="1"/>
</dbReference>
<evidence type="ECO:0000256" key="2">
    <source>
        <dbReference type="ARBA" id="ARBA00022692"/>
    </source>
</evidence>
<dbReference type="InterPro" id="IPR051103">
    <property type="entry name" value="Plant_metabolite_P450s"/>
</dbReference>
<dbReference type="AlphaFoldDB" id="A0ABC9DW90"/>
<keyword evidence="9" id="KW-1185">Reference proteome</keyword>
<reference evidence="9" key="1">
    <citation type="submission" date="2024-06" db="EMBL/GenBank/DDBJ databases">
        <authorList>
            <person name="Ryan C."/>
        </authorList>
    </citation>
    <scope>NUCLEOTIDE SEQUENCE [LARGE SCALE GENOMIC DNA]</scope>
</reference>
<evidence type="ECO:0000313" key="9">
    <source>
        <dbReference type="Proteomes" id="UP001497457"/>
    </source>
</evidence>
<evidence type="ECO:0000313" key="8">
    <source>
        <dbReference type="EMBL" id="CAL5046975.1"/>
    </source>
</evidence>
<dbReference type="PROSITE" id="PS00086">
    <property type="entry name" value="CYTOCHROME_P450"/>
    <property type="match status" value="1"/>
</dbReference>
<evidence type="ECO:0000256" key="5">
    <source>
        <dbReference type="ARBA" id="ARBA00023136"/>
    </source>
</evidence>
<reference evidence="8 9" key="2">
    <citation type="submission" date="2024-10" db="EMBL/GenBank/DDBJ databases">
        <authorList>
            <person name="Ryan C."/>
        </authorList>
    </citation>
    <scope>NUCLEOTIDE SEQUENCE [LARGE SCALE GENOMIC DNA]</scope>
</reference>
<gene>
    <name evidence="8" type="ORF">URODEC1_LOCUS89662</name>
</gene>
<dbReference type="EMBL" id="OZ075145">
    <property type="protein sequence ID" value="CAL5046975.1"/>
    <property type="molecule type" value="Genomic_DNA"/>
</dbReference>
<accession>A0ABC9DW90</accession>
<dbReference type="PRINTS" id="PR00463">
    <property type="entry name" value="EP450I"/>
</dbReference>
<comment type="subcellular location">
    <subcellularLocation>
        <location evidence="1">Membrane</location>
        <topology evidence="1">Single-pass membrane protein</topology>
    </subcellularLocation>
</comment>
<comment type="similarity">
    <text evidence="7">Belongs to the cytochrome P450 family.</text>
</comment>
<keyword evidence="2" id="KW-0812">Transmembrane</keyword>
<evidence type="ECO:0000256" key="7">
    <source>
        <dbReference type="RuleBase" id="RU000461"/>
    </source>
</evidence>
<keyword evidence="4" id="KW-1133">Transmembrane helix</keyword>
<evidence type="ECO:0000256" key="6">
    <source>
        <dbReference type="PIRSR" id="PIRSR602401-1"/>
    </source>
</evidence>
<dbReference type="GO" id="GO:0004497">
    <property type="term" value="F:monooxygenase activity"/>
    <property type="evidence" value="ECO:0007669"/>
    <property type="project" value="UniProtKB-KW"/>
</dbReference>
<name>A0ABC9DW90_9POAL</name>
<dbReference type="GO" id="GO:0016020">
    <property type="term" value="C:membrane"/>
    <property type="evidence" value="ECO:0007669"/>
    <property type="project" value="UniProtKB-SubCell"/>
</dbReference>
<keyword evidence="7" id="KW-0503">Monooxygenase</keyword>
<evidence type="ECO:0000256" key="1">
    <source>
        <dbReference type="ARBA" id="ARBA00004167"/>
    </source>
</evidence>
<dbReference type="Pfam" id="PF00067">
    <property type="entry name" value="p450"/>
    <property type="match status" value="1"/>
</dbReference>
<keyword evidence="6 7" id="KW-0349">Heme</keyword>
<dbReference type="InterPro" id="IPR002401">
    <property type="entry name" value="Cyt_P450_E_grp-I"/>
</dbReference>
<comment type="cofactor">
    <cofactor evidence="6">
        <name>heme</name>
        <dbReference type="ChEBI" id="CHEBI:30413"/>
    </cofactor>
</comment>
<proteinExistence type="inferred from homology"/>
<evidence type="ECO:0000256" key="4">
    <source>
        <dbReference type="ARBA" id="ARBA00022989"/>
    </source>
</evidence>
<dbReference type="Gene3D" id="1.10.630.10">
    <property type="entry name" value="Cytochrome P450"/>
    <property type="match status" value="1"/>
</dbReference>
<dbReference type="InterPro" id="IPR017972">
    <property type="entry name" value="Cyt_P450_CS"/>
</dbReference>
<organism evidence="8 9">
    <name type="scientific">Urochloa decumbens</name>
    <dbReference type="NCBI Taxonomy" id="240449"/>
    <lineage>
        <taxon>Eukaryota</taxon>
        <taxon>Viridiplantae</taxon>
        <taxon>Streptophyta</taxon>
        <taxon>Embryophyta</taxon>
        <taxon>Tracheophyta</taxon>
        <taxon>Spermatophyta</taxon>
        <taxon>Magnoliopsida</taxon>
        <taxon>Liliopsida</taxon>
        <taxon>Poales</taxon>
        <taxon>Poaceae</taxon>
        <taxon>PACMAD clade</taxon>
        <taxon>Panicoideae</taxon>
        <taxon>Panicodae</taxon>
        <taxon>Paniceae</taxon>
        <taxon>Melinidinae</taxon>
        <taxon>Urochloa</taxon>
    </lineage>
</organism>
<sequence length="494" mass="54227">MEAMQLLAVGVALLAIVAVAAYRRRRRSRHAPRLHTTKPMPVIEVGDADVARRLIIDHADSFSNHHAVALAVDFDAGHPKTQSITSAPYGPLWRALRGNLTANILHPSRLPHLVLPIQRHAVEALVADLSASASARGGEAVVAVRDGVYAAVFATMARLCLGGDGEEIGDIPAMQRTLREFFHSGVDARLLARSRLLRLLHWRQWRHLLGTRRRLAELFGPAIAARRRRGNCGIISTYVDSLLDVRIPNDNDGDVAEAETAGGESLGRRRALREDEVVRLVWEFLGSSTEAVVACVEWTLARLVTEPEVQKKLHQELIAHRKGQISDERLRDFPYLRAVILESLRLHPPLPLVVREVGPEGAVLAGAARPPDGTFVRFTFLAEDIGRDHRAWTDPEMFRPERFLAGGEGEDVSPVPGPKEIKMMPFGAGRRHCPGAGLSMIHVGSFVAALVREFHWEMPADDGAGVDLTAINALFVKVMASPLKARITARASQS</sequence>
<keyword evidence="6 7" id="KW-0408">Iron</keyword>
<dbReference type="PRINTS" id="PR00385">
    <property type="entry name" value="P450"/>
</dbReference>
<dbReference type="InterPro" id="IPR036396">
    <property type="entry name" value="Cyt_P450_sf"/>
</dbReference>
<keyword evidence="5" id="KW-0472">Membrane</keyword>
<feature type="binding site" description="axial binding residue" evidence="6">
    <location>
        <position position="433"/>
    </location>
    <ligand>
        <name>heme</name>
        <dbReference type="ChEBI" id="CHEBI:30413"/>
    </ligand>
    <ligandPart>
        <name>Fe</name>
        <dbReference type="ChEBI" id="CHEBI:18248"/>
    </ligandPart>
</feature>
<dbReference type="PANTHER" id="PTHR24298">
    <property type="entry name" value="FLAVONOID 3'-MONOOXYGENASE-RELATED"/>
    <property type="match status" value="1"/>
</dbReference>
<dbReference type="Proteomes" id="UP001497457">
    <property type="component" value="Chromosome 35b"/>
</dbReference>